<comment type="subcellular location">
    <subcellularLocation>
        <location evidence="1">Membrane</location>
        <topology evidence="1">Multi-pass membrane protein</topology>
    </subcellularLocation>
</comment>
<feature type="transmembrane region" description="Helical" evidence="7">
    <location>
        <begin position="225"/>
        <end position="244"/>
    </location>
</feature>
<dbReference type="PANTHER" id="PTHR33048">
    <property type="entry name" value="PTH11-LIKE INTEGRAL MEMBRANE PROTEIN (AFU_ORTHOLOGUE AFUA_5G11245)"/>
    <property type="match status" value="1"/>
</dbReference>
<feature type="compositionally biased region" description="Polar residues" evidence="6">
    <location>
        <begin position="297"/>
        <end position="308"/>
    </location>
</feature>
<feature type="transmembrane region" description="Helical" evidence="7">
    <location>
        <begin position="138"/>
        <end position="161"/>
    </location>
</feature>
<dbReference type="InterPro" id="IPR052337">
    <property type="entry name" value="SAT4-like"/>
</dbReference>
<dbReference type="Pfam" id="PF20684">
    <property type="entry name" value="Fung_rhodopsin"/>
    <property type="match status" value="1"/>
</dbReference>
<evidence type="ECO:0000256" key="5">
    <source>
        <dbReference type="ARBA" id="ARBA00038359"/>
    </source>
</evidence>
<evidence type="ECO:0000256" key="1">
    <source>
        <dbReference type="ARBA" id="ARBA00004141"/>
    </source>
</evidence>
<protein>
    <recommendedName>
        <fullName evidence="8">Rhodopsin domain-containing protein</fullName>
    </recommendedName>
</protein>
<evidence type="ECO:0000259" key="8">
    <source>
        <dbReference type="Pfam" id="PF20684"/>
    </source>
</evidence>
<feature type="transmembrane region" description="Helical" evidence="7">
    <location>
        <begin position="189"/>
        <end position="213"/>
    </location>
</feature>
<evidence type="ECO:0000256" key="7">
    <source>
        <dbReference type="SAM" id="Phobius"/>
    </source>
</evidence>
<organism evidence="9 10">
    <name type="scientific">Pestalotiopsis fici (strain W106-1 / CGMCC3.15140)</name>
    <dbReference type="NCBI Taxonomy" id="1229662"/>
    <lineage>
        <taxon>Eukaryota</taxon>
        <taxon>Fungi</taxon>
        <taxon>Dikarya</taxon>
        <taxon>Ascomycota</taxon>
        <taxon>Pezizomycotina</taxon>
        <taxon>Sordariomycetes</taxon>
        <taxon>Xylariomycetidae</taxon>
        <taxon>Amphisphaeriales</taxon>
        <taxon>Sporocadaceae</taxon>
        <taxon>Pestalotiopsis</taxon>
    </lineage>
</organism>
<feature type="transmembrane region" description="Helical" evidence="7">
    <location>
        <begin position="105"/>
        <end position="126"/>
    </location>
</feature>
<keyword evidence="10" id="KW-1185">Reference proteome</keyword>
<keyword evidence="2 7" id="KW-0812">Transmembrane</keyword>
<dbReference type="RefSeq" id="XP_007835793.1">
    <property type="nucleotide sequence ID" value="XM_007837602.1"/>
</dbReference>
<feature type="transmembrane region" description="Helical" evidence="7">
    <location>
        <begin position="61"/>
        <end position="85"/>
    </location>
</feature>
<accession>W3WZ76</accession>
<evidence type="ECO:0000256" key="3">
    <source>
        <dbReference type="ARBA" id="ARBA00022989"/>
    </source>
</evidence>
<evidence type="ECO:0000313" key="10">
    <source>
        <dbReference type="Proteomes" id="UP000030651"/>
    </source>
</evidence>
<dbReference type="InParanoid" id="W3WZ76"/>
<evidence type="ECO:0000313" key="9">
    <source>
        <dbReference type="EMBL" id="ETS79168.1"/>
    </source>
</evidence>
<dbReference type="InterPro" id="IPR049326">
    <property type="entry name" value="Rhodopsin_dom_fungi"/>
</dbReference>
<dbReference type="eggNOG" id="ENOG502SK46">
    <property type="taxonomic scope" value="Eukaryota"/>
</dbReference>
<feature type="compositionally biased region" description="Basic and acidic residues" evidence="6">
    <location>
        <begin position="320"/>
        <end position="331"/>
    </location>
</feature>
<dbReference type="KEGG" id="pfy:PFICI_09021"/>
<comment type="similarity">
    <text evidence="5">Belongs to the SAT4 family.</text>
</comment>
<keyword evidence="4 7" id="KW-0472">Membrane</keyword>
<dbReference type="EMBL" id="KI912114">
    <property type="protein sequence ID" value="ETS79168.1"/>
    <property type="molecule type" value="Genomic_DNA"/>
</dbReference>
<gene>
    <name evidence="9" type="ORF">PFICI_09021</name>
</gene>
<dbReference type="PANTHER" id="PTHR33048:SF163">
    <property type="entry name" value="INTEGRAL MEMBRANE PROTEIN (AFU_ORTHOLOGUE AFUA_8G05510)"/>
    <property type="match status" value="1"/>
</dbReference>
<evidence type="ECO:0000256" key="2">
    <source>
        <dbReference type="ARBA" id="ARBA00022692"/>
    </source>
</evidence>
<feature type="transmembrane region" description="Helical" evidence="7">
    <location>
        <begin position="30"/>
        <end position="49"/>
    </location>
</feature>
<evidence type="ECO:0000256" key="4">
    <source>
        <dbReference type="ARBA" id="ARBA00023136"/>
    </source>
</evidence>
<keyword evidence="3 7" id="KW-1133">Transmembrane helix</keyword>
<evidence type="ECO:0000256" key="6">
    <source>
        <dbReference type="SAM" id="MobiDB-lite"/>
    </source>
</evidence>
<sequence>MEIDPVILALFGPAPSDLDLSEDPAKSNSALVAVLFVIAACAVVLRFASRRIADTPLQKDDYAIVVALLFTGGSAGMSFGVGRFGAGKHVWAVTARDLSTASKLLFAHTYIFAAAVTFTKISVLLLYKRIFVTGTLSFSICIWTAGVITCAYPLTLAIGMANCCKPVSFYWTRFAGNTEGSCPLDVGTFFVALAIINVFLDAFILAIPIPQIVRLQMSTRKKISICGLMLLGSFVCCASCVRIYYLHEFATATDMTSLMGPASVWSAIEPSIGILSACLPNMRPLYIISRRKSSPSYAAQKSHSNQDPPSVPGLMTWGRGDPKKSNHKKDGFTQVQDEDEMHLTGPEVPLKCLVSSGASNADMYVDGIKVRSEVHVQHDSGNSLPKG</sequence>
<dbReference type="Proteomes" id="UP000030651">
    <property type="component" value="Unassembled WGS sequence"/>
</dbReference>
<dbReference type="OrthoDB" id="5429740at2759"/>
<feature type="region of interest" description="Disordered" evidence="6">
    <location>
        <begin position="297"/>
        <end position="331"/>
    </location>
</feature>
<feature type="domain" description="Rhodopsin" evidence="8">
    <location>
        <begin position="45"/>
        <end position="286"/>
    </location>
</feature>
<proteinExistence type="inferred from homology"/>
<dbReference type="HOGENOM" id="CLU_028200_0_0_1"/>
<dbReference type="OMA" id="YRRVFMA"/>
<dbReference type="AlphaFoldDB" id="W3WZ76"/>
<dbReference type="GO" id="GO:0016020">
    <property type="term" value="C:membrane"/>
    <property type="evidence" value="ECO:0007669"/>
    <property type="project" value="UniProtKB-SubCell"/>
</dbReference>
<reference evidence="10" key="1">
    <citation type="journal article" date="2015" name="BMC Genomics">
        <title>Genomic and transcriptomic analysis of the endophytic fungus Pestalotiopsis fici reveals its lifestyle and high potential for synthesis of natural products.</title>
        <authorList>
            <person name="Wang X."/>
            <person name="Zhang X."/>
            <person name="Liu L."/>
            <person name="Xiang M."/>
            <person name="Wang W."/>
            <person name="Sun X."/>
            <person name="Che Y."/>
            <person name="Guo L."/>
            <person name="Liu G."/>
            <person name="Guo L."/>
            <person name="Wang C."/>
            <person name="Yin W.B."/>
            <person name="Stadler M."/>
            <person name="Zhang X."/>
            <person name="Liu X."/>
        </authorList>
    </citation>
    <scope>NUCLEOTIDE SEQUENCE [LARGE SCALE GENOMIC DNA]</scope>
    <source>
        <strain evidence="10">W106-1 / CGMCC3.15140</strain>
    </source>
</reference>
<name>W3WZ76_PESFW</name>
<dbReference type="GeneID" id="19274034"/>